<dbReference type="AlphaFoldDB" id="A0A2H0XBY0"/>
<gene>
    <name evidence="1" type="ORF">COT50_01895</name>
</gene>
<comment type="caution">
    <text evidence="1">The sequence shown here is derived from an EMBL/GenBank/DDBJ whole genome shotgun (WGS) entry which is preliminary data.</text>
</comment>
<dbReference type="EMBL" id="PEYU01000033">
    <property type="protein sequence ID" value="PIS22457.1"/>
    <property type="molecule type" value="Genomic_DNA"/>
</dbReference>
<accession>A0A2H0XBY0</accession>
<proteinExistence type="predicted"/>
<dbReference type="Proteomes" id="UP000231252">
    <property type="component" value="Unassembled WGS sequence"/>
</dbReference>
<evidence type="ECO:0000313" key="1">
    <source>
        <dbReference type="EMBL" id="PIS22457.1"/>
    </source>
</evidence>
<evidence type="ECO:0000313" key="2">
    <source>
        <dbReference type="Proteomes" id="UP000231252"/>
    </source>
</evidence>
<organism evidence="1 2">
    <name type="scientific">candidate division WWE3 bacterium CG08_land_8_20_14_0_20_41_10</name>
    <dbReference type="NCBI Taxonomy" id="1975085"/>
    <lineage>
        <taxon>Bacteria</taxon>
        <taxon>Katanobacteria</taxon>
    </lineage>
</organism>
<name>A0A2H0XBY0_UNCKA</name>
<reference evidence="2" key="1">
    <citation type="submission" date="2017-09" db="EMBL/GenBank/DDBJ databases">
        <title>Depth-based differentiation of microbial function through sediment-hosted aquifers and enrichment of novel symbionts in the deep terrestrial subsurface.</title>
        <authorList>
            <person name="Probst A.J."/>
            <person name="Ladd B."/>
            <person name="Jarett J.K."/>
            <person name="Geller-Mcgrath D.E."/>
            <person name="Sieber C.M.K."/>
            <person name="Emerson J.B."/>
            <person name="Anantharaman K."/>
            <person name="Thomas B.C."/>
            <person name="Malmstrom R."/>
            <person name="Stieglmeier M."/>
            <person name="Klingl A."/>
            <person name="Woyke T."/>
            <person name="Ryan C.M."/>
            <person name="Banfield J.F."/>
        </authorList>
    </citation>
    <scope>NUCLEOTIDE SEQUENCE [LARGE SCALE GENOMIC DNA]</scope>
</reference>
<sequence>MKYTNEEITDIAGDLLIQNNSGPEKSYAWLDVVGITQRPKDLQDSLYFTTHADGTDGWHNSFDRRPNATKVAKIKGGIWPLNRGLKLEVFQASKLLH</sequence>
<protein>
    <submittedName>
        <fullName evidence="1">Uncharacterized protein</fullName>
    </submittedName>
</protein>